<dbReference type="Gene3D" id="3.40.109.10">
    <property type="entry name" value="NADH Oxidase"/>
    <property type="match status" value="1"/>
</dbReference>
<evidence type="ECO:0000313" key="8">
    <source>
        <dbReference type="EMBL" id="SEA17259.1"/>
    </source>
</evidence>
<evidence type="ECO:0000256" key="2">
    <source>
        <dbReference type="ARBA" id="ARBA00007118"/>
    </source>
</evidence>
<dbReference type="InterPro" id="IPR033878">
    <property type="entry name" value="NfsB-like"/>
</dbReference>
<name>A0A1H3Z0I7_9SPHI</name>
<evidence type="ECO:0000256" key="1">
    <source>
        <dbReference type="ARBA" id="ARBA00001917"/>
    </source>
</evidence>
<sequence>MNLLEALNWRYATKKMSGAAVPQEKIDQITEAARLAPTSSGLQPFRVIVVSNPELKEKIKPIAYGQTQITDASQLLIFAAWDKYTEERIRSVFSHANTERGMPDVAPSDYEVQLTGGLLSKTAEENFAHATRQAYIGFGMAIAQAALLNVDATPMEGFNNAQLDELLGLKERGLRSVTILALGQRAESGDWLVNLKKVRTPADQFLIHFN</sequence>
<evidence type="ECO:0000256" key="4">
    <source>
        <dbReference type="ARBA" id="ARBA00022643"/>
    </source>
</evidence>
<dbReference type="InterPro" id="IPR029479">
    <property type="entry name" value="Nitroreductase"/>
</dbReference>
<keyword evidence="4" id="KW-0288">FMN</keyword>
<keyword evidence="5" id="KW-0521">NADP</keyword>
<evidence type="ECO:0000313" key="9">
    <source>
        <dbReference type="Proteomes" id="UP000198850"/>
    </source>
</evidence>
<dbReference type="RefSeq" id="WP_090555357.1">
    <property type="nucleotide sequence ID" value="NZ_FNRA01000002.1"/>
</dbReference>
<reference evidence="8 9" key="1">
    <citation type="submission" date="2016-10" db="EMBL/GenBank/DDBJ databases">
        <authorList>
            <person name="de Groot N.N."/>
        </authorList>
    </citation>
    <scope>NUCLEOTIDE SEQUENCE [LARGE SCALE GENOMIC DNA]</scope>
    <source>
        <strain evidence="8 9">DSM 19033</strain>
    </source>
</reference>
<proteinExistence type="inferred from homology"/>
<organism evidence="8 9">
    <name type="scientific">Pedobacter hartonius</name>
    <dbReference type="NCBI Taxonomy" id="425514"/>
    <lineage>
        <taxon>Bacteria</taxon>
        <taxon>Pseudomonadati</taxon>
        <taxon>Bacteroidota</taxon>
        <taxon>Sphingobacteriia</taxon>
        <taxon>Sphingobacteriales</taxon>
        <taxon>Sphingobacteriaceae</taxon>
        <taxon>Pedobacter</taxon>
    </lineage>
</organism>
<dbReference type="CDD" id="cd02149">
    <property type="entry name" value="NfsB-like"/>
    <property type="match status" value="1"/>
</dbReference>
<dbReference type="SUPFAM" id="SSF55469">
    <property type="entry name" value="FMN-dependent nitroreductase-like"/>
    <property type="match status" value="1"/>
</dbReference>
<dbReference type="OrthoDB" id="9809288at2"/>
<comment type="similarity">
    <text evidence="2">Belongs to the nitroreductase family.</text>
</comment>
<dbReference type="GO" id="GO:0016491">
    <property type="term" value="F:oxidoreductase activity"/>
    <property type="evidence" value="ECO:0007669"/>
    <property type="project" value="UniProtKB-KW"/>
</dbReference>
<dbReference type="PANTHER" id="PTHR43673:SF2">
    <property type="entry name" value="NITROREDUCTASE"/>
    <property type="match status" value="1"/>
</dbReference>
<dbReference type="Proteomes" id="UP000198850">
    <property type="component" value="Unassembled WGS sequence"/>
</dbReference>
<dbReference type="Pfam" id="PF00881">
    <property type="entry name" value="Nitroreductase"/>
    <property type="match status" value="1"/>
</dbReference>
<evidence type="ECO:0000256" key="6">
    <source>
        <dbReference type="ARBA" id="ARBA00023002"/>
    </source>
</evidence>
<evidence type="ECO:0000256" key="3">
    <source>
        <dbReference type="ARBA" id="ARBA00022630"/>
    </source>
</evidence>
<dbReference type="PANTHER" id="PTHR43673">
    <property type="entry name" value="NAD(P)H NITROREDUCTASE YDGI-RELATED"/>
    <property type="match status" value="1"/>
</dbReference>
<evidence type="ECO:0000256" key="5">
    <source>
        <dbReference type="ARBA" id="ARBA00022857"/>
    </source>
</evidence>
<keyword evidence="6" id="KW-0560">Oxidoreductase</keyword>
<keyword evidence="3" id="KW-0285">Flavoprotein</keyword>
<dbReference type="AlphaFoldDB" id="A0A1H3Z0I7"/>
<accession>A0A1H3Z0I7</accession>
<evidence type="ECO:0000259" key="7">
    <source>
        <dbReference type="Pfam" id="PF00881"/>
    </source>
</evidence>
<comment type="cofactor">
    <cofactor evidence="1">
        <name>FMN</name>
        <dbReference type="ChEBI" id="CHEBI:58210"/>
    </cofactor>
</comment>
<dbReference type="EMBL" id="FNRA01000002">
    <property type="protein sequence ID" value="SEA17259.1"/>
    <property type="molecule type" value="Genomic_DNA"/>
</dbReference>
<keyword evidence="9" id="KW-1185">Reference proteome</keyword>
<dbReference type="STRING" id="425514.SAMN05443550_102192"/>
<gene>
    <name evidence="8" type="ORF">SAMN05443550_102192</name>
</gene>
<feature type="domain" description="Nitroreductase" evidence="7">
    <location>
        <begin position="8"/>
        <end position="183"/>
    </location>
</feature>
<protein>
    <submittedName>
        <fullName evidence="8">Nitroreductase</fullName>
    </submittedName>
</protein>
<dbReference type="InterPro" id="IPR000415">
    <property type="entry name" value="Nitroreductase-like"/>
</dbReference>